<keyword evidence="3" id="KW-1185">Reference proteome</keyword>
<comment type="caution">
    <text evidence="2">The sequence shown here is derived from an EMBL/GenBank/DDBJ whole genome shotgun (WGS) entry which is preliminary data.</text>
</comment>
<dbReference type="InterPro" id="IPR012677">
    <property type="entry name" value="Nucleotide-bd_a/b_plait_sf"/>
</dbReference>
<dbReference type="Proteomes" id="UP000283090">
    <property type="component" value="Unassembled WGS sequence"/>
</dbReference>
<feature type="region of interest" description="Disordered" evidence="1">
    <location>
        <begin position="1"/>
        <end position="68"/>
    </location>
</feature>
<dbReference type="OrthoDB" id="272703at2759"/>
<feature type="compositionally biased region" description="Basic and acidic residues" evidence="1">
    <location>
        <begin position="1"/>
        <end position="17"/>
    </location>
</feature>
<reference evidence="2 3" key="1">
    <citation type="submission" date="2019-01" db="EMBL/GenBank/DDBJ databases">
        <title>Intercellular communication is required for trap formation in the nematode-trapping fungus Duddingtonia flagrans.</title>
        <authorList>
            <person name="Youssar L."/>
            <person name="Wernet V."/>
            <person name="Hensel N."/>
            <person name="Hildebrandt H.-G."/>
            <person name="Fischer R."/>
        </authorList>
    </citation>
    <scope>NUCLEOTIDE SEQUENCE [LARGE SCALE GENOMIC DNA]</scope>
    <source>
        <strain evidence="2 3">CBS H-5679</strain>
    </source>
</reference>
<protein>
    <recommendedName>
        <fullName evidence="4">RRM domain-containing protein</fullName>
    </recommendedName>
</protein>
<dbReference type="AlphaFoldDB" id="A0A436ZSW2"/>
<dbReference type="SUPFAM" id="SSF54928">
    <property type="entry name" value="RNA-binding domain, RBD"/>
    <property type="match status" value="1"/>
</dbReference>
<dbReference type="GO" id="GO:0003676">
    <property type="term" value="F:nucleic acid binding"/>
    <property type="evidence" value="ECO:0007669"/>
    <property type="project" value="InterPro"/>
</dbReference>
<dbReference type="InterPro" id="IPR035979">
    <property type="entry name" value="RBD_domain_sf"/>
</dbReference>
<evidence type="ECO:0000313" key="2">
    <source>
        <dbReference type="EMBL" id="RVD82037.1"/>
    </source>
</evidence>
<dbReference type="Gene3D" id="3.30.70.330">
    <property type="match status" value="2"/>
</dbReference>
<dbReference type="GeneID" id="93592191"/>
<dbReference type="CDD" id="cd00590">
    <property type="entry name" value="RRM_SF"/>
    <property type="match status" value="1"/>
</dbReference>
<name>A0A436ZSW2_ARTFL</name>
<evidence type="ECO:0008006" key="4">
    <source>
        <dbReference type="Google" id="ProtNLM"/>
    </source>
</evidence>
<accession>A0A436ZSW2</accession>
<sequence length="315" mass="36122">MDPASTDRKLQDITRNSHDRRRGHHGRPNPAHQNHGPRQNYQISNFNNQDHFNRSHQTQSNSHQNLQVAQVQPLSQPTIIQNRWKRWSPETRQYSFLDNTDYQGHMMKAIEDGCSVYIGNMEWSIEPPDVAIWLEGGGFTIKAVTMPEVKKRGHFCQVEFNSREDSNAAVINLDMQKMRGRSVKMNLNEPDAYTEKRDVLKGGNKTTSTRLWVGGFPHTTNINPLEDYIKELFHGFHIESLSNIHTSKGQSSNGDPNTYYCFVDLPNTVEARTAIRILNNRETSWGIARVGWASESSQGILEYRGINDENRALCE</sequence>
<gene>
    <name evidence="2" type="ORF">DFL_009880</name>
</gene>
<dbReference type="RefSeq" id="XP_067487581.1">
    <property type="nucleotide sequence ID" value="XM_067639832.1"/>
</dbReference>
<evidence type="ECO:0000313" key="3">
    <source>
        <dbReference type="Proteomes" id="UP000283090"/>
    </source>
</evidence>
<dbReference type="VEuPathDB" id="FungiDB:DFL_009880"/>
<proteinExistence type="predicted"/>
<feature type="compositionally biased region" description="Basic residues" evidence="1">
    <location>
        <begin position="18"/>
        <end position="27"/>
    </location>
</feature>
<organism evidence="2 3">
    <name type="scientific">Arthrobotrys flagrans</name>
    <name type="common">Nematode-trapping fungus</name>
    <name type="synonym">Trichothecium flagrans</name>
    <dbReference type="NCBI Taxonomy" id="97331"/>
    <lineage>
        <taxon>Eukaryota</taxon>
        <taxon>Fungi</taxon>
        <taxon>Dikarya</taxon>
        <taxon>Ascomycota</taxon>
        <taxon>Pezizomycotina</taxon>
        <taxon>Orbiliomycetes</taxon>
        <taxon>Orbiliales</taxon>
        <taxon>Orbiliaceae</taxon>
        <taxon>Arthrobotrys</taxon>
    </lineage>
</organism>
<evidence type="ECO:0000256" key="1">
    <source>
        <dbReference type="SAM" id="MobiDB-lite"/>
    </source>
</evidence>
<feature type="compositionally biased region" description="Polar residues" evidence="1">
    <location>
        <begin position="36"/>
        <end position="68"/>
    </location>
</feature>
<dbReference type="EMBL" id="SAEB01000012">
    <property type="protein sequence ID" value="RVD82037.1"/>
    <property type="molecule type" value="Genomic_DNA"/>
</dbReference>